<sequence>MPQSSTFGPKDEETIETAMFIGYDWVTAVTYEAGHGWTVIFRSDMEDNILADGYLRSEDLHDEHPIQQGMDAMQAAASEDDE</sequence>
<evidence type="ECO:0000256" key="1">
    <source>
        <dbReference type="SAM" id="MobiDB-lite"/>
    </source>
</evidence>
<name>M0HXT4_HALEO</name>
<dbReference type="EMBL" id="AOLK01000006">
    <property type="protein sequence ID" value="ELZ88513.1"/>
    <property type="molecule type" value="Genomic_DNA"/>
</dbReference>
<dbReference type="PATRIC" id="fig|1230453.4.peg.278"/>
<gene>
    <name evidence="2" type="ORF">C453_01575</name>
</gene>
<dbReference type="OrthoDB" id="188428at2157"/>
<proteinExistence type="predicted"/>
<comment type="caution">
    <text evidence="2">The sequence shown here is derived from an EMBL/GenBank/DDBJ whole genome shotgun (WGS) entry which is preliminary data.</text>
</comment>
<dbReference type="Proteomes" id="UP000011612">
    <property type="component" value="Unassembled WGS sequence"/>
</dbReference>
<accession>M0HXT4</accession>
<reference evidence="2 3" key="1">
    <citation type="journal article" date="2014" name="PLoS Genet.">
        <title>Phylogenetically driven sequencing of extremely halophilic archaea reveals strategies for static and dynamic osmo-response.</title>
        <authorList>
            <person name="Becker E.A."/>
            <person name="Seitzer P.M."/>
            <person name="Tritt A."/>
            <person name="Larsen D."/>
            <person name="Krusor M."/>
            <person name="Yao A.I."/>
            <person name="Wu D."/>
            <person name="Madern D."/>
            <person name="Eisen J.A."/>
            <person name="Darling A.E."/>
            <person name="Facciotti M.T."/>
        </authorList>
    </citation>
    <scope>NUCLEOTIDE SEQUENCE [LARGE SCALE GENOMIC DNA]</scope>
    <source>
        <strain evidence="2 3">ATCC BAA-1513</strain>
    </source>
</reference>
<dbReference type="RefSeq" id="WP_008322255.1">
    <property type="nucleotide sequence ID" value="NZ_AOLK01000006.1"/>
</dbReference>
<feature type="region of interest" description="Disordered" evidence="1">
    <location>
        <begin position="63"/>
        <end position="82"/>
    </location>
</feature>
<evidence type="ECO:0000313" key="2">
    <source>
        <dbReference type="EMBL" id="ELZ88513.1"/>
    </source>
</evidence>
<dbReference type="AlphaFoldDB" id="M0HXT4"/>
<keyword evidence="3" id="KW-1185">Reference proteome</keyword>
<organism evidence="2 3">
    <name type="scientific">Haloferax elongans ATCC BAA-1513</name>
    <dbReference type="NCBI Taxonomy" id="1230453"/>
    <lineage>
        <taxon>Archaea</taxon>
        <taxon>Methanobacteriati</taxon>
        <taxon>Methanobacteriota</taxon>
        <taxon>Stenosarchaea group</taxon>
        <taxon>Halobacteria</taxon>
        <taxon>Halobacteriales</taxon>
        <taxon>Haloferacaceae</taxon>
        <taxon>Haloferax</taxon>
    </lineage>
</organism>
<evidence type="ECO:0000313" key="3">
    <source>
        <dbReference type="Proteomes" id="UP000011612"/>
    </source>
</evidence>
<protein>
    <submittedName>
        <fullName evidence="2">Uncharacterized protein</fullName>
    </submittedName>
</protein>